<feature type="transmembrane region" description="Helical" evidence="4">
    <location>
        <begin position="164"/>
        <end position="187"/>
    </location>
</feature>
<feature type="transmembrane region" description="Helical" evidence="4">
    <location>
        <begin position="329"/>
        <end position="353"/>
    </location>
</feature>
<gene>
    <name evidence="5" type="ORF">VFDL14_10520</name>
</gene>
<feature type="transmembrane region" description="Helical" evidence="4">
    <location>
        <begin position="296"/>
        <end position="317"/>
    </location>
</feature>
<dbReference type="EMBL" id="JFFR01000033">
    <property type="protein sequence ID" value="KDN26319.1"/>
    <property type="molecule type" value="Genomic_DNA"/>
</dbReference>
<dbReference type="AlphaFoldDB" id="A0A066UQ99"/>
<proteinExistence type="predicted"/>
<dbReference type="InterPro" id="IPR011701">
    <property type="entry name" value="MFS"/>
</dbReference>
<feature type="transmembrane region" description="Helical" evidence="4">
    <location>
        <begin position="53"/>
        <end position="72"/>
    </location>
</feature>
<feature type="transmembrane region" description="Helical" evidence="4">
    <location>
        <begin position="207"/>
        <end position="229"/>
    </location>
</feature>
<dbReference type="OrthoDB" id="9774288at2"/>
<dbReference type="GO" id="GO:0022857">
    <property type="term" value="F:transmembrane transporter activity"/>
    <property type="evidence" value="ECO:0007669"/>
    <property type="project" value="InterPro"/>
</dbReference>
<feature type="transmembrane region" description="Helical" evidence="4">
    <location>
        <begin position="359"/>
        <end position="378"/>
    </location>
</feature>
<sequence length="393" mass="43832">MFDKTASWKTPQNFLLLISIIVPIAFSSWMALLNNFVVERANFDGADIGLLQSVREIPGFLAFTVVFVLAFIREQRFMLVSLAMLTVGTAITGLFPTLTGLLLTTILMSIGFHYFETLKQSLSLQWLSKEEAPEMLGKMISVGALASLVTYGSIWVMLEQLKLDFAWVYGITGGIGFLLVLVMTFGFPEFKTETQQNKKLVLRKRYWLYYALTFMSGARRQIFTVFAGFLMVEKFGYSAADVTLLFLINYLFNFLFAKRIGKFIGVVGERKALMFEYVGLIGVFVGYGLVQSAEWAAALYVIDHLFFALALAIKTYFQKIADPADMASTAGVSFTINHIAAVVIPVVFGVIWLASPATVFFIGAAMAGVSLLLSLNIPKIPEDGNEVRYFSWR</sequence>
<dbReference type="InterPro" id="IPR052528">
    <property type="entry name" value="Sugar_transport-like"/>
</dbReference>
<keyword evidence="2 4" id="KW-1133">Transmembrane helix</keyword>
<dbReference type="InterPro" id="IPR036259">
    <property type="entry name" value="MFS_trans_sf"/>
</dbReference>
<feature type="transmembrane region" description="Helical" evidence="4">
    <location>
        <begin position="12"/>
        <end position="33"/>
    </location>
</feature>
<evidence type="ECO:0000313" key="5">
    <source>
        <dbReference type="EMBL" id="KDN26319.1"/>
    </source>
</evidence>
<evidence type="ECO:0000313" key="6">
    <source>
        <dbReference type="Proteomes" id="UP000027219"/>
    </source>
</evidence>
<accession>A0A066UQ99</accession>
<feature type="transmembrane region" description="Helical" evidence="4">
    <location>
        <begin position="235"/>
        <end position="252"/>
    </location>
</feature>
<dbReference type="PANTHER" id="PTHR23526:SF4">
    <property type="entry name" value="INTEGRAL MEMBRANE TRANSPORT PROTEIN"/>
    <property type="match status" value="1"/>
</dbReference>
<feature type="transmembrane region" description="Helical" evidence="4">
    <location>
        <begin position="77"/>
        <end position="95"/>
    </location>
</feature>
<keyword evidence="3 4" id="KW-0472">Membrane</keyword>
<dbReference type="RefSeq" id="WP_032553554.1">
    <property type="nucleotide sequence ID" value="NZ_JFFR01000033.1"/>
</dbReference>
<evidence type="ECO:0000256" key="2">
    <source>
        <dbReference type="ARBA" id="ARBA00022989"/>
    </source>
</evidence>
<keyword evidence="1 4" id="KW-0812">Transmembrane</keyword>
<dbReference type="Gene3D" id="1.20.1250.20">
    <property type="entry name" value="MFS general substrate transporter like domains"/>
    <property type="match status" value="2"/>
</dbReference>
<dbReference type="Pfam" id="PF07690">
    <property type="entry name" value="MFS_1"/>
    <property type="match status" value="1"/>
</dbReference>
<dbReference type="PANTHER" id="PTHR23526">
    <property type="entry name" value="INTEGRAL MEMBRANE TRANSPORT PROTEIN-RELATED"/>
    <property type="match status" value="1"/>
</dbReference>
<comment type="caution">
    <text evidence="5">The sequence shown here is derived from an EMBL/GenBank/DDBJ whole genome shotgun (WGS) entry which is preliminary data.</text>
</comment>
<name>A0A066UQ99_9VIBR</name>
<dbReference type="STRING" id="212667.VFDL14_10520"/>
<evidence type="ECO:0000256" key="1">
    <source>
        <dbReference type="ARBA" id="ARBA00022692"/>
    </source>
</evidence>
<protein>
    <submittedName>
        <fullName evidence="5">Membrane protein</fullName>
    </submittedName>
</protein>
<evidence type="ECO:0000256" key="4">
    <source>
        <dbReference type="SAM" id="Phobius"/>
    </source>
</evidence>
<dbReference type="SUPFAM" id="SSF103473">
    <property type="entry name" value="MFS general substrate transporter"/>
    <property type="match status" value="1"/>
</dbReference>
<feature type="transmembrane region" description="Helical" evidence="4">
    <location>
        <begin position="273"/>
        <end position="290"/>
    </location>
</feature>
<reference evidence="5 6" key="1">
    <citation type="submission" date="2014-02" db="EMBL/GenBank/DDBJ databases">
        <title>Vibrio fortis Dalian14 Genome Sequencing.</title>
        <authorList>
            <person name="Wang Y."/>
            <person name="Song L."/>
            <person name="Liu G."/>
            <person name="Ding J."/>
        </authorList>
    </citation>
    <scope>NUCLEOTIDE SEQUENCE [LARGE SCALE GENOMIC DNA]</scope>
    <source>
        <strain evidence="5 6">Dalian14</strain>
    </source>
</reference>
<organism evidence="5 6">
    <name type="scientific">Vibrio fortis</name>
    <dbReference type="NCBI Taxonomy" id="212667"/>
    <lineage>
        <taxon>Bacteria</taxon>
        <taxon>Pseudomonadati</taxon>
        <taxon>Pseudomonadota</taxon>
        <taxon>Gammaproteobacteria</taxon>
        <taxon>Vibrionales</taxon>
        <taxon>Vibrionaceae</taxon>
        <taxon>Vibrio</taxon>
    </lineage>
</organism>
<evidence type="ECO:0000256" key="3">
    <source>
        <dbReference type="ARBA" id="ARBA00023136"/>
    </source>
</evidence>
<keyword evidence="6" id="KW-1185">Reference proteome</keyword>
<dbReference type="Proteomes" id="UP000027219">
    <property type="component" value="Unassembled WGS sequence"/>
</dbReference>